<evidence type="ECO:0008006" key="4">
    <source>
        <dbReference type="Google" id="ProtNLM"/>
    </source>
</evidence>
<reference evidence="2 3" key="1">
    <citation type="submission" date="2020-05" db="EMBL/GenBank/DDBJ databases">
        <title>Identification and distribution of gene clusters putatively required for synthesis of sphingolipid metabolism inhibitors in phylogenetically diverse species of the filamentous fungus Fusarium.</title>
        <authorList>
            <person name="Kim H.-S."/>
            <person name="Busman M."/>
            <person name="Brown D.W."/>
            <person name="Divon H."/>
            <person name="Uhlig S."/>
            <person name="Proctor R.H."/>
        </authorList>
    </citation>
    <scope>NUCLEOTIDE SEQUENCE [LARGE SCALE GENOMIC DNA]</scope>
    <source>
        <strain evidence="2 3">NRRL 20693</strain>
    </source>
</reference>
<accession>A0A8H5X1T9</accession>
<dbReference type="Proteomes" id="UP000567885">
    <property type="component" value="Unassembled WGS sequence"/>
</dbReference>
<comment type="caution">
    <text evidence="2">The sequence shown here is derived from an EMBL/GenBank/DDBJ whole genome shotgun (WGS) entry which is preliminary data.</text>
</comment>
<gene>
    <name evidence="2" type="ORF">FHETE_931</name>
</gene>
<dbReference type="OrthoDB" id="3766406at2759"/>
<evidence type="ECO:0000256" key="1">
    <source>
        <dbReference type="SAM" id="SignalP"/>
    </source>
</evidence>
<proteinExistence type="predicted"/>
<feature type="signal peptide" evidence="1">
    <location>
        <begin position="1"/>
        <end position="25"/>
    </location>
</feature>
<keyword evidence="3" id="KW-1185">Reference proteome</keyword>
<protein>
    <recommendedName>
        <fullName evidence="4">F-box domain-containing protein</fullName>
    </recommendedName>
</protein>
<name>A0A8H5X1T9_FUSHE</name>
<sequence length="362" mass="40783">MASLQSLPLELILLITDYLTPDGCATCADPYSRTICHTVYSSHVDQTCLALTCRGGYSINGGLPRSNYNLTRVEFLSYLGNRGLWPSEILCHSCEKFHTPRKGLQVAEDEVHRSCVKQGSVWYEMQSFSDHLPRHIHFDLVAAVARSHQLALDPPLYPLSLLNSRESIFGDNGALCCLIEHSGHFSSHGDVILKTQRIVSLASTPGKNLHEQTRFLKEYMSSNPSVGEACSHAKWDEVYPFLFDKDLVSSLNGNQWSFPVPKHHDLSPRILTSWKDLGEGKSRKEQEWQSHLDEYNCHDEGRHVLGEVAREVEDLTVCDEGGSFESRVGCEAFPYQPPTYYYPVISDRRIKRAFHVSPKGAS</sequence>
<dbReference type="AlphaFoldDB" id="A0A8H5X1T9"/>
<evidence type="ECO:0000313" key="2">
    <source>
        <dbReference type="EMBL" id="KAF5679190.1"/>
    </source>
</evidence>
<evidence type="ECO:0000313" key="3">
    <source>
        <dbReference type="Proteomes" id="UP000567885"/>
    </source>
</evidence>
<dbReference type="EMBL" id="JAAGWQ010000013">
    <property type="protein sequence ID" value="KAF5679190.1"/>
    <property type="molecule type" value="Genomic_DNA"/>
</dbReference>
<keyword evidence="1" id="KW-0732">Signal</keyword>
<feature type="chain" id="PRO_5034260572" description="F-box domain-containing protein" evidence="1">
    <location>
        <begin position="26"/>
        <end position="362"/>
    </location>
</feature>
<organism evidence="2 3">
    <name type="scientific">Fusarium heterosporum</name>
    <dbReference type="NCBI Taxonomy" id="42747"/>
    <lineage>
        <taxon>Eukaryota</taxon>
        <taxon>Fungi</taxon>
        <taxon>Dikarya</taxon>
        <taxon>Ascomycota</taxon>
        <taxon>Pezizomycotina</taxon>
        <taxon>Sordariomycetes</taxon>
        <taxon>Hypocreomycetidae</taxon>
        <taxon>Hypocreales</taxon>
        <taxon>Nectriaceae</taxon>
        <taxon>Fusarium</taxon>
        <taxon>Fusarium heterosporum species complex</taxon>
    </lineage>
</organism>